<dbReference type="eggNOG" id="ENOG502ZBKM">
    <property type="taxonomic scope" value="Bacteria"/>
</dbReference>
<accession>A0A0H3DIP0</accession>
<dbReference type="HOGENOM" id="CLU_1064128_0_0_11"/>
<dbReference type="RefSeq" id="WP_013229576.1">
    <property type="nucleotide sequence ID" value="NC_014318.1"/>
</dbReference>
<proteinExistence type="predicted"/>
<dbReference type="OrthoDB" id="4229635at2"/>
<organism evidence="1 2">
    <name type="scientific">Amycolatopsis mediterranei (strain U-32)</name>
    <dbReference type="NCBI Taxonomy" id="749927"/>
    <lineage>
        <taxon>Bacteria</taxon>
        <taxon>Bacillati</taxon>
        <taxon>Actinomycetota</taxon>
        <taxon>Actinomycetes</taxon>
        <taxon>Pseudonocardiales</taxon>
        <taxon>Pseudonocardiaceae</taxon>
        <taxon>Amycolatopsis</taxon>
    </lineage>
</organism>
<reference evidence="1 2" key="1">
    <citation type="journal article" date="2010" name="Cell Res.">
        <title>Complete genome sequence of the rifamycin SV-producing Amycolatopsis mediterranei U32 revealed its genetic characteristics in phylogeny and metabolism.</title>
        <authorList>
            <person name="Zhao W."/>
            <person name="Zhong Y."/>
            <person name="Yuan H."/>
            <person name="Wang J."/>
            <person name="Zheng H."/>
            <person name="Wang Y."/>
            <person name="Cen X."/>
            <person name="Xu F."/>
            <person name="Bai J."/>
            <person name="Han X."/>
            <person name="Lu G."/>
            <person name="Zhu Y."/>
            <person name="Shao Z."/>
            <person name="Yan H."/>
            <person name="Li C."/>
            <person name="Peng N."/>
            <person name="Zhang Z."/>
            <person name="Zhang Y."/>
            <person name="Lin W."/>
            <person name="Fan Y."/>
            <person name="Qin Z."/>
            <person name="Hu Y."/>
            <person name="Zhu B."/>
            <person name="Wang S."/>
            <person name="Ding X."/>
            <person name="Zhao G.P."/>
        </authorList>
    </citation>
    <scope>NUCLEOTIDE SEQUENCE [LARGE SCALE GENOMIC DNA]</scope>
    <source>
        <strain evidence="2">U-32</strain>
    </source>
</reference>
<evidence type="ECO:0000313" key="2">
    <source>
        <dbReference type="Proteomes" id="UP000000328"/>
    </source>
</evidence>
<dbReference type="PATRIC" id="fig|749927.5.peg.8141"/>
<sequence length="261" mass="29067">MLAAAVAVIVVHQTSAPPAGQDPAAPLPDGPVLTVGTDPVDSREFLLQMGTNRAEVFQYFYDHYGVRDTAGFWTTPHGETTPLAMLKQRTTQQLVRLTVQLQLARARNLVEDITYGALVAGMPEENQRRTAAVAQHRPVYGLTSFTEETYFNHVTTNLAVELKQSTEQGMKPPPTAVLHQLYEQLREQNFSCPPPGRQQHGESSAKSQYCADGQQYLPFVAVEPQVVQRWKDDQFESLIAANIRAAHVEINHMVFDKIEAQ</sequence>
<evidence type="ECO:0000313" key="1">
    <source>
        <dbReference type="EMBL" id="ADJ49539.1"/>
    </source>
</evidence>
<dbReference type="Proteomes" id="UP000000328">
    <property type="component" value="Chromosome"/>
</dbReference>
<dbReference type="AlphaFoldDB" id="A0A0H3DIP0"/>
<protein>
    <submittedName>
        <fullName evidence="1">Uncharacterized protein</fullName>
    </submittedName>
</protein>
<gene>
    <name evidence="1" type="ordered locus">AMED_7831</name>
</gene>
<dbReference type="KEGG" id="amd:AMED_7831"/>
<name>A0A0H3DIP0_AMYMU</name>
<dbReference type="EMBL" id="CP002000">
    <property type="protein sequence ID" value="ADJ49539.1"/>
    <property type="molecule type" value="Genomic_DNA"/>
</dbReference>
<dbReference type="GeneID" id="92875456"/>